<feature type="domain" description="ABC transporter" evidence="5">
    <location>
        <begin position="3"/>
        <end position="241"/>
    </location>
</feature>
<evidence type="ECO:0000313" key="7">
    <source>
        <dbReference type="Proteomes" id="UP000248132"/>
    </source>
</evidence>
<dbReference type="Pfam" id="PF00005">
    <property type="entry name" value="ABC_tran"/>
    <property type="match status" value="1"/>
</dbReference>
<dbReference type="InterPro" id="IPR027417">
    <property type="entry name" value="P-loop_NTPase"/>
</dbReference>
<dbReference type="OrthoDB" id="9802264at2"/>
<dbReference type="PANTHER" id="PTHR42798">
    <property type="entry name" value="LIPOPROTEIN-RELEASING SYSTEM ATP-BINDING PROTEIN LOLD"/>
    <property type="match status" value="1"/>
</dbReference>
<dbReference type="GO" id="GO:0022857">
    <property type="term" value="F:transmembrane transporter activity"/>
    <property type="evidence" value="ECO:0007669"/>
    <property type="project" value="UniProtKB-ARBA"/>
</dbReference>
<dbReference type="PANTHER" id="PTHR42798:SF6">
    <property type="entry name" value="CELL DIVISION ATP-BINDING PROTEIN FTSE"/>
    <property type="match status" value="1"/>
</dbReference>
<dbReference type="Gene3D" id="3.40.50.300">
    <property type="entry name" value="P-loop containing nucleotide triphosphate hydrolases"/>
    <property type="match status" value="1"/>
</dbReference>
<comment type="caution">
    <text evidence="6">The sequence shown here is derived from an EMBL/GenBank/DDBJ whole genome shotgun (WGS) entry which is preliminary data.</text>
</comment>
<comment type="similarity">
    <text evidence="1">Belongs to the ABC transporter superfamily.</text>
</comment>
<evidence type="ECO:0000313" key="6">
    <source>
        <dbReference type="EMBL" id="PYG88423.1"/>
    </source>
</evidence>
<keyword evidence="4 6" id="KW-0067">ATP-binding</keyword>
<dbReference type="RefSeq" id="WP_110461492.1">
    <property type="nucleotide sequence ID" value="NZ_QKMR01000006.1"/>
</dbReference>
<dbReference type="InterPro" id="IPR003593">
    <property type="entry name" value="AAA+_ATPase"/>
</dbReference>
<dbReference type="PROSITE" id="PS00211">
    <property type="entry name" value="ABC_TRANSPORTER_1"/>
    <property type="match status" value="1"/>
</dbReference>
<dbReference type="AlphaFoldDB" id="A0A318XLB4"/>
<dbReference type="PROSITE" id="PS50893">
    <property type="entry name" value="ABC_TRANSPORTER_2"/>
    <property type="match status" value="1"/>
</dbReference>
<accession>A0A318XLB4</accession>
<protein>
    <submittedName>
        <fullName evidence="6">Putative ABC transport system ATP-binding protein</fullName>
    </submittedName>
</protein>
<dbReference type="GO" id="GO:0016887">
    <property type="term" value="F:ATP hydrolysis activity"/>
    <property type="evidence" value="ECO:0007669"/>
    <property type="project" value="InterPro"/>
</dbReference>
<evidence type="ECO:0000256" key="1">
    <source>
        <dbReference type="ARBA" id="ARBA00005417"/>
    </source>
</evidence>
<evidence type="ECO:0000256" key="4">
    <source>
        <dbReference type="ARBA" id="ARBA00022840"/>
    </source>
</evidence>
<evidence type="ECO:0000259" key="5">
    <source>
        <dbReference type="PROSITE" id="PS50893"/>
    </source>
</evidence>
<dbReference type="InterPro" id="IPR017871">
    <property type="entry name" value="ABC_transporter-like_CS"/>
</dbReference>
<dbReference type="CDD" id="cd03255">
    <property type="entry name" value="ABC_MJ0796_LolCDE_FtsE"/>
    <property type="match status" value="1"/>
</dbReference>
<gene>
    <name evidence="6" type="ORF">LY28_01271</name>
</gene>
<dbReference type="SMART" id="SM00382">
    <property type="entry name" value="AAA"/>
    <property type="match status" value="1"/>
</dbReference>
<name>A0A318XLB4_9FIRM</name>
<proteinExistence type="inferred from homology"/>
<keyword evidence="3" id="KW-0547">Nucleotide-binding</keyword>
<dbReference type="EMBL" id="QKMR01000006">
    <property type="protein sequence ID" value="PYG88423.1"/>
    <property type="molecule type" value="Genomic_DNA"/>
</dbReference>
<dbReference type="Proteomes" id="UP000248132">
    <property type="component" value="Unassembled WGS sequence"/>
</dbReference>
<evidence type="ECO:0000256" key="2">
    <source>
        <dbReference type="ARBA" id="ARBA00022448"/>
    </source>
</evidence>
<reference evidence="6 7" key="1">
    <citation type="submission" date="2018-06" db="EMBL/GenBank/DDBJ databases">
        <title>Genomic Encyclopedia of Type Strains, Phase I: the one thousand microbial genomes (KMG-I) project.</title>
        <authorList>
            <person name="Kyrpides N."/>
        </authorList>
    </citation>
    <scope>NUCLEOTIDE SEQUENCE [LARGE SCALE GENOMIC DNA]</scope>
    <source>
        <strain evidence="6 7">DSM 19573</strain>
    </source>
</reference>
<dbReference type="InterPro" id="IPR017911">
    <property type="entry name" value="MacB-like_ATP-bd"/>
</dbReference>
<organism evidence="6 7">
    <name type="scientific">Ruminiclostridium sufflavum DSM 19573</name>
    <dbReference type="NCBI Taxonomy" id="1121337"/>
    <lineage>
        <taxon>Bacteria</taxon>
        <taxon>Bacillati</taxon>
        <taxon>Bacillota</taxon>
        <taxon>Clostridia</taxon>
        <taxon>Eubacteriales</taxon>
        <taxon>Oscillospiraceae</taxon>
        <taxon>Ruminiclostridium</taxon>
    </lineage>
</organism>
<dbReference type="SUPFAM" id="SSF52540">
    <property type="entry name" value="P-loop containing nucleoside triphosphate hydrolases"/>
    <property type="match status" value="1"/>
</dbReference>
<sequence>MIISMKNLGKIYKNGQIEVEALKHANIDIEKEEFVAIMGPSGSGKSTMMNIIGCLDKSTSGEYWLDGINISTLNEVELARIRNLKIGFVFQSFNLLPRITALQNVELPMIYAGIGSKERRKKASSALERVGLEERMHHKPNEMSGGQKQRVAIARALVNSPALILADEPTGNLDSTSSEEIMSVFQDLNREGVTIVLVTHEPDIAEHTKRVLRFRDGIIRADETVKNPVDAREVLKNYSMMEE</sequence>
<keyword evidence="7" id="KW-1185">Reference proteome</keyword>
<dbReference type="GO" id="GO:0098796">
    <property type="term" value="C:membrane protein complex"/>
    <property type="evidence" value="ECO:0007669"/>
    <property type="project" value="UniProtKB-ARBA"/>
</dbReference>
<dbReference type="InterPro" id="IPR003439">
    <property type="entry name" value="ABC_transporter-like_ATP-bd"/>
</dbReference>
<dbReference type="GO" id="GO:0005524">
    <property type="term" value="F:ATP binding"/>
    <property type="evidence" value="ECO:0007669"/>
    <property type="project" value="UniProtKB-KW"/>
</dbReference>
<keyword evidence="2" id="KW-0813">Transport</keyword>
<dbReference type="FunFam" id="3.40.50.300:FF:000032">
    <property type="entry name" value="Export ABC transporter ATP-binding protein"/>
    <property type="match status" value="1"/>
</dbReference>
<evidence type="ECO:0000256" key="3">
    <source>
        <dbReference type="ARBA" id="ARBA00022741"/>
    </source>
</evidence>